<gene>
    <name evidence="5" type="ORF">MNBD_IGNAVI01-406</name>
</gene>
<dbReference type="Pfam" id="PF02780">
    <property type="entry name" value="Transketolase_C"/>
    <property type="match status" value="1"/>
</dbReference>
<reference evidence="5" key="1">
    <citation type="submission" date="2018-06" db="EMBL/GenBank/DDBJ databases">
        <authorList>
            <person name="Zhirakovskaya E."/>
        </authorList>
    </citation>
    <scope>NUCLEOTIDE SEQUENCE</scope>
</reference>
<dbReference type="PANTHER" id="PTHR43825:SF1">
    <property type="entry name" value="TRANSKETOLASE-LIKE PYRIMIDINE-BINDING DOMAIN-CONTAINING PROTEIN"/>
    <property type="match status" value="1"/>
</dbReference>
<protein>
    <submittedName>
        <fullName evidence="5">Transketolase, C-terminal section</fullName>
        <ecNumber evidence="5">2.2.1.1</ecNumber>
    </submittedName>
</protein>
<dbReference type="Gene3D" id="3.40.50.920">
    <property type="match status" value="1"/>
</dbReference>
<dbReference type="InterPro" id="IPR005475">
    <property type="entry name" value="Transketolase-like_Pyr-bd"/>
</dbReference>
<dbReference type="EMBL" id="UOGD01000184">
    <property type="protein sequence ID" value="VAX21038.1"/>
    <property type="molecule type" value="Genomic_DNA"/>
</dbReference>
<dbReference type="EC" id="2.2.1.1" evidence="5"/>
<evidence type="ECO:0000256" key="1">
    <source>
        <dbReference type="ARBA" id="ARBA00001964"/>
    </source>
</evidence>
<dbReference type="Gene3D" id="3.40.50.970">
    <property type="match status" value="1"/>
</dbReference>
<accession>A0A3B1CAT7</accession>
<dbReference type="InterPro" id="IPR009014">
    <property type="entry name" value="Transketo_C/PFOR_II"/>
</dbReference>
<evidence type="ECO:0000313" key="5">
    <source>
        <dbReference type="EMBL" id="VAX21038.1"/>
    </source>
</evidence>
<dbReference type="GO" id="GO:0004802">
    <property type="term" value="F:transketolase activity"/>
    <property type="evidence" value="ECO:0007669"/>
    <property type="project" value="UniProtKB-EC"/>
</dbReference>
<comment type="similarity">
    <text evidence="2">Belongs to the transketolase family.</text>
</comment>
<dbReference type="SUPFAM" id="SSF52518">
    <property type="entry name" value="Thiamin diphosphate-binding fold (THDP-binding)"/>
    <property type="match status" value="1"/>
</dbReference>
<dbReference type="InterPro" id="IPR033248">
    <property type="entry name" value="Transketolase_C"/>
</dbReference>
<keyword evidence="5" id="KW-0808">Transferase</keyword>
<evidence type="ECO:0000259" key="4">
    <source>
        <dbReference type="SMART" id="SM00861"/>
    </source>
</evidence>
<dbReference type="FunFam" id="3.40.50.970:FF:000129">
    <property type="entry name" value="Transketolase"/>
    <property type="match status" value="1"/>
</dbReference>
<dbReference type="AlphaFoldDB" id="A0A3B1CAT7"/>
<dbReference type="InterPro" id="IPR029061">
    <property type="entry name" value="THDP-binding"/>
</dbReference>
<dbReference type="SMART" id="SM00861">
    <property type="entry name" value="Transket_pyr"/>
    <property type="match status" value="1"/>
</dbReference>
<keyword evidence="3" id="KW-0786">Thiamine pyrophosphate</keyword>
<organism evidence="5">
    <name type="scientific">hydrothermal vent metagenome</name>
    <dbReference type="NCBI Taxonomy" id="652676"/>
    <lineage>
        <taxon>unclassified sequences</taxon>
        <taxon>metagenomes</taxon>
        <taxon>ecological metagenomes</taxon>
    </lineage>
</organism>
<dbReference type="CDD" id="cd07033">
    <property type="entry name" value="TPP_PYR_DXS_TK_like"/>
    <property type="match status" value="1"/>
</dbReference>
<dbReference type="PANTHER" id="PTHR43825">
    <property type="entry name" value="PYRUVATE DEHYDROGENASE E1 COMPONENT"/>
    <property type="match status" value="1"/>
</dbReference>
<name>A0A3B1CAT7_9ZZZZ</name>
<dbReference type="InterPro" id="IPR051157">
    <property type="entry name" value="PDH/Transketolase"/>
</dbReference>
<comment type="cofactor">
    <cofactor evidence="1">
        <name>thiamine diphosphate</name>
        <dbReference type="ChEBI" id="CHEBI:58937"/>
    </cofactor>
</comment>
<feature type="domain" description="Transketolase-like pyrimidine-binding" evidence="4">
    <location>
        <begin position="4"/>
        <end position="169"/>
    </location>
</feature>
<evidence type="ECO:0000256" key="3">
    <source>
        <dbReference type="ARBA" id="ARBA00023052"/>
    </source>
</evidence>
<dbReference type="SUPFAM" id="SSF52922">
    <property type="entry name" value="TK C-terminal domain-like"/>
    <property type="match status" value="1"/>
</dbReference>
<dbReference type="Pfam" id="PF02779">
    <property type="entry name" value="Transket_pyr"/>
    <property type="match status" value="1"/>
</dbReference>
<proteinExistence type="inferred from homology"/>
<sequence length="320" mass="34669">MNNKPLREVFGESLTDLGAVNPKVVVLDADLSSATRSILFGNKFPERFFNMGITEANMVSTAVGLSTCGLIPYVCTFSFLLTLRATDQIRSQISYPANNVKLIGTNGGLSGFGDGATHQSIMDLAILRAMPNFKIIVPSDASSMKWAVQEVAGIEGPTFIRVPRVPAPEIHRPGTKFEIGKGLVLKKGKDVTIVAMGMMVSYALDAVKELTKEGIDAEVVEIHTIKPIDKDLLVESTSRTRAVVTVEEHNRYGGLFSAVLEALSLESPVPADWVAIDDHFGGSGQYDELLKVCGLTVDNIVKKAKRVIKIKEKTGYEQSV</sequence>
<evidence type="ECO:0000256" key="2">
    <source>
        <dbReference type="ARBA" id="ARBA00007131"/>
    </source>
</evidence>